<keyword evidence="1" id="KW-0175">Coiled coil</keyword>
<evidence type="ECO:0000313" key="3">
    <source>
        <dbReference type="Proteomes" id="UP000034166"/>
    </source>
</evidence>
<protein>
    <submittedName>
        <fullName evidence="2">Uncharacterized protein</fullName>
    </submittedName>
</protein>
<dbReference type="PATRIC" id="fig|1408103.3.peg.1490"/>
<feature type="coiled-coil region" evidence="1">
    <location>
        <begin position="35"/>
        <end position="66"/>
    </location>
</feature>
<dbReference type="RefSeq" id="WP_046522945.1">
    <property type="nucleotide sequence ID" value="NZ_LAYY01000005.1"/>
</dbReference>
<name>A0A0M2SZ83_9BACI</name>
<comment type="caution">
    <text evidence="2">The sequence shown here is derived from an EMBL/GenBank/DDBJ whole genome shotgun (WGS) entry which is preliminary data.</text>
</comment>
<dbReference type="AlphaFoldDB" id="A0A0M2SZ83"/>
<dbReference type="Proteomes" id="UP000034166">
    <property type="component" value="Unassembled WGS sequence"/>
</dbReference>
<reference evidence="2 3" key="1">
    <citation type="submission" date="2015-04" db="EMBL/GenBank/DDBJ databases">
        <title>Taxonomic description and genome sequence of Bacillus campisalis sp. nov., a novel member of the genus Bacillus isolated from solar saltern.</title>
        <authorList>
            <person name="Mathan Kumar R."/>
            <person name="Kaur G."/>
            <person name="Kumar A."/>
            <person name="Singh N.K."/>
            <person name="Kaur N."/>
            <person name="Kumar N."/>
            <person name="Mayilraj S."/>
        </authorList>
    </citation>
    <scope>NUCLEOTIDE SEQUENCE [LARGE SCALE GENOMIC DNA]</scope>
    <source>
        <strain evidence="2 3">SA2-6</strain>
    </source>
</reference>
<sequence length="142" mass="16214">MDWILLGLSVLLSAVSIVILMQSRNSKEAGAADGVQAIQQSLEEFVAKMEAENDQLYQKLVHYMKAEQRAAWERIQLLEEKVRVLEEERGQTAVVQKDDEEDKVLQLYKQGFSAKQIGKALLLDHGKVELMINLFNKRQISK</sequence>
<keyword evidence="3" id="KW-1185">Reference proteome</keyword>
<evidence type="ECO:0000313" key="2">
    <source>
        <dbReference type="EMBL" id="KKK39011.1"/>
    </source>
</evidence>
<dbReference type="EMBL" id="LAYY01000005">
    <property type="protein sequence ID" value="KKK39011.1"/>
    <property type="molecule type" value="Genomic_DNA"/>
</dbReference>
<dbReference type="OrthoDB" id="2887014at2"/>
<organism evidence="2 3">
    <name type="scientific">Mesobacillus campisalis</name>
    <dbReference type="NCBI Taxonomy" id="1408103"/>
    <lineage>
        <taxon>Bacteria</taxon>
        <taxon>Bacillati</taxon>
        <taxon>Bacillota</taxon>
        <taxon>Bacilli</taxon>
        <taxon>Bacillales</taxon>
        <taxon>Bacillaceae</taxon>
        <taxon>Mesobacillus</taxon>
    </lineage>
</organism>
<dbReference type="InterPro" id="IPR046118">
    <property type="entry name" value="DUF6115"/>
</dbReference>
<proteinExistence type="predicted"/>
<dbReference type="Pfam" id="PF19610">
    <property type="entry name" value="DUF6115"/>
    <property type="match status" value="1"/>
</dbReference>
<accession>A0A0M2SZ83</accession>
<gene>
    <name evidence="2" type="ORF">WQ57_06625</name>
</gene>
<evidence type="ECO:0000256" key="1">
    <source>
        <dbReference type="SAM" id="Coils"/>
    </source>
</evidence>